<feature type="region of interest" description="Disordered" evidence="2">
    <location>
        <begin position="308"/>
        <end position="331"/>
    </location>
</feature>
<organism evidence="3 4">
    <name type="scientific">Diploptera punctata</name>
    <name type="common">Pacific beetle cockroach</name>
    <dbReference type="NCBI Taxonomy" id="6984"/>
    <lineage>
        <taxon>Eukaryota</taxon>
        <taxon>Metazoa</taxon>
        <taxon>Ecdysozoa</taxon>
        <taxon>Arthropoda</taxon>
        <taxon>Hexapoda</taxon>
        <taxon>Insecta</taxon>
        <taxon>Pterygota</taxon>
        <taxon>Neoptera</taxon>
        <taxon>Polyneoptera</taxon>
        <taxon>Dictyoptera</taxon>
        <taxon>Blattodea</taxon>
        <taxon>Blaberoidea</taxon>
        <taxon>Blaberidae</taxon>
        <taxon>Diplopterinae</taxon>
        <taxon>Diploptera</taxon>
    </lineage>
</organism>
<evidence type="ECO:0000256" key="2">
    <source>
        <dbReference type="SAM" id="MobiDB-lite"/>
    </source>
</evidence>
<feature type="compositionally biased region" description="Basic residues" evidence="2">
    <location>
        <begin position="550"/>
        <end position="569"/>
    </location>
</feature>
<reference evidence="3" key="1">
    <citation type="journal article" date="2023" name="IScience">
        <title>Live-bearing cockroach genome reveals convergent evolutionary mechanisms linked to viviparity in insects and beyond.</title>
        <authorList>
            <person name="Fouks B."/>
            <person name="Harrison M.C."/>
            <person name="Mikhailova A.A."/>
            <person name="Marchal E."/>
            <person name="English S."/>
            <person name="Carruthers M."/>
            <person name="Jennings E.C."/>
            <person name="Chiamaka E.L."/>
            <person name="Frigard R.A."/>
            <person name="Pippel M."/>
            <person name="Attardo G.M."/>
            <person name="Benoit J.B."/>
            <person name="Bornberg-Bauer E."/>
            <person name="Tobe S.S."/>
        </authorList>
    </citation>
    <scope>NUCLEOTIDE SEQUENCE</scope>
    <source>
        <strain evidence="3">Stay&amp;Tobe</strain>
    </source>
</reference>
<name>A0AAD7ZGQ3_DIPPU</name>
<sequence length="599" mass="67916">MSSPCTLKINKLRRKNRALLDQLESNSALLECRLKKLKHTARTAKHSDKSWEDLPPSPLKRKFECWKARNYSGQVSAILHRDMCDSTQNSSDIIDADVQLKENIEECPVTSPAKRTRHNVLIVSNPRSKSSPKSHSELKSSTIINVSKKCQRSKRTCVCGKFRYENETSLKEEESSSSSPSFVCNCSKIKMPTKHFDVKNGKVHLEKRTLESAKSMLNYSPESVFLKKLKKRSQTSENLLSPGNIRKSPKALTTYAKSMEALPDELPVPIIKSQKVKVSPKMSSPVKYAHFDKTDVDAKVTADISSGPLMAKSPVHSEHSPMTETRNTRKSRKRICYKKNCYCRVSQKKPKPRKKVVEDRKENFSEGDTLERDVSSSEEVTSSHGCYCCYRDHQQKSSPPKTPLLMADTISNLVDNELENKYICGQYCNCDKGSKWFNKLNEFRQSHYFDCHAHPSSLSLDSTRNWEAMSGQSLGHKCIHKYTLDDRLFAKPLYSDYENNSRCTTCHLPLEVTKSRKDGLLPITLPSKLDDPIVQVSVPLSQSKTSSNSSHKKLSPVSHRKTKSPKTKSRFISPTIGNFKAWMPPADSLALRYQKGVMK</sequence>
<feature type="region of interest" description="Disordered" evidence="2">
    <location>
        <begin position="352"/>
        <end position="376"/>
    </location>
</feature>
<dbReference type="EMBL" id="JASPKZ010008354">
    <property type="protein sequence ID" value="KAJ9580233.1"/>
    <property type="molecule type" value="Genomic_DNA"/>
</dbReference>
<keyword evidence="4" id="KW-1185">Reference proteome</keyword>
<evidence type="ECO:0000313" key="4">
    <source>
        <dbReference type="Proteomes" id="UP001233999"/>
    </source>
</evidence>
<protein>
    <submittedName>
        <fullName evidence="3">Uncharacterized protein</fullName>
    </submittedName>
</protein>
<dbReference type="AlphaFoldDB" id="A0AAD7ZGQ3"/>
<evidence type="ECO:0000313" key="3">
    <source>
        <dbReference type="EMBL" id="KAJ9580233.1"/>
    </source>
</evidence>
<comment type="caution">
    <text evidence="3">The sequence shown here is derived from an EMBL/GenBank/DDBJ whole genome shotgun (WGS) entry which is preliminary data.</text>
</comment>
<reference evidence="3" key="2">
    <citation type="submission" date="2023-05" db="EMBL/GenBank/DDBJ databases">
        <authorList>
            <person name="Fouks B."/>
        </authorList>
    </citation>
    <scope>NUCLEOTIDE SEQUENCE</scope>
    <source>
        <strain evidence="3">Stay&amp;Tobe</strain>
        <tissue evidence="3">Testes</tissue>
    </source>
</reference>
<feature type="coiled-coil region" evidence="1">
    <location>
        <begin position="9"/>
        <end position="40"/>
    </location>
</feature>
<feature type="region of interest" description="Disordered" evidence="2">
    <location>
        <begin position="540"/>
        <end position="570"/>
    </location>
</feature>
<evidence type="ECO:0000256" key="1">
    <source>
        <dbReference type="SAM" id="Coils"/>
    </source>
</evidence>
<feature type="compositionally biased region" description="Basic and acidic residues" evidence="2">
    <location>
        <begin position="355"/>
        <end position="375"/>
    </location>
</feature>
<dbReference type="Proteomes" id="UP001233999">
    <property type="component" value="Unassembled WGS sequence"/>
</dbReference>
<gene>
    <name evidence="3" type="ORF">L9F63_004106</name>
</gene>
<accession>A0AAD7ZGQ3</accession>
<proteinExistence type="predicted"/>
<keyword evidence="1" id="KW-0175">Coiled coil</keyword>